<feature type="signal peptide" evidence="1">
    <location>
        <begin position="1"/>
        <end position="26"/>
    </location>
</feature>
<evidence type="ECO:0000259" key="2">
    <source>
        <dbReference type="Pfam" id="PF08479"/>
    </source>
</evidence>
<dbReference type="PANTHER" id="PTHR34597">
    <property type="entry name" value="SLR1661 PROTEIN"/>
    <property type="match status" value="1"/>
</dbReference>
<dbReference type="GO" id="GO:0098046">
    <property type="term" value="C:type V protein secretion system complex"/>
    <property type="evidence" value="ECO:0007669"/>
    <property type="project" value="TreeGrafter"/>
</dbReference>
<dbReference type="Pfam" id="PF08479">
    <property type="entry name" value="POTRA_2"/>
    <property type="match status" value="1"/>
</dbReference>
<organism evidence="3 4">
    <name type="scientific">Sedimenticola thiotaurini</name>
    <dbReference type="NCBI Taxonomy" id="1543721"/>
    <lineage>
        <taxon>Bacteria</taxon>
        <taxon>Pseudomonadati</taxon>
        <taxon>Pseudomonadota</taxon>
        <taxon>Gammaproteobacteria</taxon>
        <taxon>Chromatiales</taxon>
        <taxon>Sedimenticolaceae</taxon>
        <taxon>Sedimenticola</taxon>
    </lineage>
</organism>
<dbReference type="PANTHER" id="PTHR34597:SF3">
    <property type="entry name" value="OUTER MEMBRANE TRANSPORTER CDIB"/>
    <property type="match status" value="1"/>
</dbReference>
<feature type="chain" id="PRO_5002517273" description="Polypeptide-transport-associated ShlB-type domain-containing protein" evidence="1">
    <location>
        <begin position="27"/>
        <end position="166"/>
    </location>
</feature>
<sequence length="166" mass="18603">MSGIRIIWHLRLSLPVLGLISLTAAADPVTTTSFAQEELHQQQRREALETRLQPEPPEIRRRSVRRKKVIHFPLESPCFPISTVDLDGGNRRIQRLVEKLRQRAVGKCLGTRGIHLLMTHMQNLLIDAGLITTRVLAPSQELTDGVLRLVIVTGKVGDIRLAEASN</sequence>
<accession>A0A0F7JX00</accession>
<proteinExistence type="predicted"/>
<keyword evidence="4" id="KW-1185">Reference proteome</keyword>
<dbReference type="InterPro" id="IPR013686">
    <property type="entry name" value="Polypept-transport_assoc_ShlB"/>
</dbReference>
<dbReference type="Gene3D" id="3.10.20.310">
    <property type="entry name" value="membrane protein fhac"/>
    <property type="match status" value="1"/>
</dbReference>
<feature type="domain" description="Polypeptide-transport-associated ShlB-type" evidence="2">
    <location>
        <begin position="79"/>
        <end position="154"/>
    </location>
</feature>
<evidence type="ECO:0000313" key="3">
    <source>
        <dbReference type="EMBL" id="AKH19118.1"/>
    </source>
</evidence>
<dbReference type="KEGG" id="seds:AAY24_00765"/>
<evidence type="ECO:0000256" key="1">
    <source>
        <dbReference type="SAM" id="SignalP"/>
    </source>
</evidence>
<dbReference type="GO" id="GO:0046819">
    <property type="term" value="P:protein secretion by the type V secretion system"/>
    <property type="evidence" value="ECO:0007669"/>
    <property type="project" value="TreeGrafter"/>
</dbReference>
<protein>
    <recommendedName>
        <fullName evidence="2">Polypeptide-transport-associated ShlB-type domain-containing protein</fullName>
    </recommendedName>
</protein>
<dbReference type="RefSeq" id="WP_046858056.1">
    <property type="nucleotide sequence ID" value="NZ_CP011412.1"/>
</dbReference>
<keyword evidence="1" id="KW-0732">Signal</keyword>
<dbReference type="GO" id="GO:0008320">
    <property type="term" value="F:protein transmembrane transporter activity"/>
    <property type="evidence" value="ECO:0007669"/>
    <property type="project" value="TreeGrafter"/>
</dbReference>
<gene>
    <name evidence="3" type="ORF">AAY24_00765</name>
</gene>
<dbReference type="AlphaFoldDB" id="A0A0F7JX00"/>
<dbReference type="EMBL" id="CP011412">
    <property type="protein sequence ID" value="AKH19118.1"/>
    <property type="molecule type" value="Genomic_DNA"/>
</dbReference>
<dbReference type="InterPro" id="IPR051544">
    <property type="entry name" value="TPS_OM_transporter"/>
</dbReference>
<reference evidence="3 4" key="1">
    <citation type="journal article" date="2015" name="Genome Announc.">
        <title>Complete Genome Sequence of Sedimenticola thiotaurini Strain SIP-G1, a Polyphosphate- and Polyhydroxyalkanoate-Accumulating Sulfur-Oxidizing Gammaproteobacterium Isolated from Salt Marsh Sediments.</title>
        <authorList>
            <person name="Flood B.E."/>
            <person name="Jones D.S."/>
            <person name="Bailey J.V."/>
        </authorList>
    </citation>
    <scope>NUCLEOTIDE SEQUENCE [LARGE SCALE GENOMIC DNA]</scope>
    <source>
        <strain evidence="3 4">SIP-G1</strain>
    </source>
</reference>
<evidence type="ECO:0000313" key="4">
    <source>
        <dbReference type="Proteomes" id="UP000034410"/>
    </source>
</evidence>
<dbReference type="Proteomes" id="UP000034410">
    <property type="component" value="Chromosome"/>
</dbReference>
<name>A0A0F7JX00_9GAMM</name>